<evidence type="ECO:0000313" key="1">
    <source>
        <dbReference type="EMBL" id="XBP92921.1"/>
    </source>
</evidence>
<dbReference type="EMBL" id="CP157762">
    <property type="protein sequence ID" value="XBP92921.1"/>
    <property type="molecule type" value="Genomic_DNA"/>
</dbReference>
<protein>
    <submittedName>
        <fullName evidence="2">DNRLRE domain-containing protein</fullName>
    </submittedName>
</protein>
<evidence type="ECO:0000313" key="2">
    <source>
        <dbReference type="EMBL" id="XCH73618.1"/>
    </source>
</evidence>
<organism evidence="2">
    <name type="scientific">Micromonospora sp. CCTCC AA 2012012</name>
    <dbReference type="NCBI Taxonomy" id="3111921"/>
    <lineage>
        <taxon>Bacteria</taxon>
        <taxon>Bacillati</taxon>
        <taxon>Actinomycetota</taxon>
        <taxon>Actinomycetes</taxon>
        <taxon>Micromonosporales</taxon>
        <taxon>Micromonosporaceae</taxon>
        <taxon>Micromonospora</taxon>
    </lineage>
</organism>
<dbReference type="RefSeq" id="WP_350932545.1">
    <property type="nucleotide sequence ID" value="NZ_CP157762.1"/>
</dbReference>
<accession>A0AAU8HAK6</accession>
<dbReference type="EMBL" id="CP159342">
    <property type="protein sequence ID" value="XCH73618.1"/>
    <property type="molecule type" value="Genomic_DNA"/>
</dbReference>
<gene>
    <name evidence="2" type="ORF">ABUL08_25605</name>
    <name evidence="1" type="ORF">VK199_25525</name>
</gene>
<dbReference type="NCBIfam" id="NF033679">
    <property type="entry name" value="DNRLRE_dom"/>
    <property type="match status" value="1"/>
</dbReference>
<proteinExistence type="predicted"/>
<reference evidence="2" key="2">
    <citation type="submission" date="2024-06" db="EMBL/GenBank/DDBJ databases">
        <title>Micromonospora mangrovi CCTCC AA 2012012 genome sequences.</title>
        <authorList>
            <person name="Gao J."/>
        </authorList>
    </citation>
    <scope>NUCLEOTIDE SEQUENCE</scope>
    <source>
        <strain evidence="2">CCTCC AA 2012012</strain>
    </source>
</reference>
<dbReference type="AlphaFoldDB" id="A0AAU8HAK6"/>
<name>A0AAU8HAK6_9ACTN</name>
<reference evidence="1" key="1">
    <citation type="submission" date="2024-01" db="EMBL/GenBank/DDBJ databases">
        <title>The genome sequence of Micromonospora mangrovi CCTCC AA 2012012.</title>
        <authorList>
            <person name="Gao J."/>
        </authorList>
    </citation>
    <scope>NUCLEOTIDE SEQUENCE</scope>
    <source>
        <strain evidence="1">CCTCC AA 2012012</strain>
    </source>
</reference>
<sequence length="799" mass="84976">MPARRRRVPRRLLGTGLAALLATGGGLVFAGQPAAAAPVRWVQPTSTSWTDARQPTTAFPTTAAEDLPVGTWEADGKKHTTRAYFTFDLAPYRGKQIIRAGLQTGETSVDDCTKPRELELWRTDTPATAPTWTDAPAVHEKVGDFTIATDRCPAGYLELLVTEAVQRAVTDGRDSLTLMARIAGDHEEAKHFGRRIKRPGISLDANAAPNVPGKLSVSGLACADGLLVGTTTPALYAEVTDPDKVDGYSGDPVTATFAWWPVDRPDERTEWTSYSMYAPTRFTYSVPGEAVVDGGTYAFAVRAADQHASSDWSPVCRFTVDTAVPPAPTVTSAEYPAGWGWPGYGGPGIPGRFTFTAKGADDVAGYRWGPSGTTNYVAADASGAATITWTPTDYGLKRLYVQAVDRTGNRSPVTTYQFTVRNTAPTVTDGNRDGRLGETREFGLAPNMTDVVEYVWSLNSGAAHTVAADAEGRAAISVTPTTANNTLHVRSRTRDGLLSGDADYRFTVRTEPFVSSTQWPSDGSTGAPVGTAGSFVLKPAMDGVTEYVYAFDYGEPQTVTAGADGTATIAYTPTEAYQHSIQVFSRTGDGVESATADLTFDVASVAPSVESAVYPRNLTGGGPGVTGTFTFRPHPQSTGITSYLYTFRGEPERTVEAGPDGTATIEWTAGSADDEWGGWNEVRVRARTAAGVTTDVQYYSFRVDPQSPTITSDVFGWQGGATVGRTGDFVFTAQLAGTTEFVYSFDGGPEQTVVADATGTARVGWTAESAYGHSLTVRSRTAAGLTSGSGYYNIWIDQG</sequence>